<comment type="caution">
    <text evidence="9">The sequence shown here is derived from an EMBL/GenBank/DDBJ whole genome shotgun (WGS) entry which is preliminary data.</text>
</comment>
<dbReference type="RefSeq" id="WP_094254985.1">
    <property type="nucleotide sequence ID" value="NZ_NNCE01000009.1"/>
</dbReference>
<evidence type="ECO:0000256" key="2">
    <source>
        <dbReference type="ARBA" id="ARBA00005124"/>
    </source>
</evidence>
<dbReference type="GO" id="GO:0017118">
    <property type="term" value="F:lipoyltransferase activity"/>
    <property type="evidence" value="ECO:0007669"/>
    <property type="project" value="TreeGrafter"/>
</dbReference>
<reference evidence="9 10" key="1">
    <citation type="submission" date="2019-03" db="EMBL/GenBank/DDBJ databases">
        <title>Genomic Encyclopedia of Archaeal and Bacterial Type Strains, Phase II (KMG-II): from individual species to whole genera.</title>
        <authorList>
            <person name="Goeker M."/>
        </authorList>
    </citation>
    <scope>NUCLEOTIDE SEQUENCE [LARGE SCALE GENOMIC DNA]</scope>
    <source>
        <strain evidence="9 10">ATCC 700618</strain>
    </source>
</reference>
<keyword evidence="5" id="KW-0547">Nucleotide-binding</keyword>
<dbReference type="OrthoDB" id="9788148at2"/>
<dbReference type="GO" id="GO:0009249">
    <property type="term" value="P:protein lipoylation"/>
    <property type="evidence" value="ECO:0007669"/>
    <property type="project" value="InterPro"/>
</dbReference>
<dbReference type="PROSITE" id="PS51733">
    <property type="entry name" value="BPL_LPL_CATALYTIC"/>
    <property type="match status" value="1"/>
</dbReference>
<evidence type="ECO:0000313" key="10">
    <source>
        <dbReference type="Proteomes" id="UP000295518"/>
    </source>
</evidence>
<comment type="pathway">
    <text evidence="1">Protein modification; protein lipoylation via exogenous pathway; protein N(6)-(lipoyl)lysine from lipoate: step 2/2.</text>
</comment>
<name>A0A4R6IAN3_9MOLU</name>
<evidence type="ECO:0000256" key="4">
    <source>
        <dbReference type="ARBA" id="ARBA00022598"/>
    </source>
</evidence>
<dbReference type="CDD" id="cd16443">
    <property type="entry name" value="LplA"/>
    <property type="match status" value="1"/>
</dbReference>
<organism evidence="9 10">
    <name type="scientific">Mycoplasma testudineum</name>
    <dbReference type="NCBI Taxonomy" id="244584"/>
    <lineage>
        <taxon>Bacteria</taxon>
        <taxon>Bacillati</taxon>
        <taxon>Mycoplasmatota</taxon>
        <taxon>Mollicutes</taxon>
        <taxon>Mycoplasmataceae</taxon>
        <taxon>Mycoplasma</taxon>
    </lineage>
</organism>
<evidence type="ECO:0000256" key="7">
    <source>
        <dbReference type="ARBA" id="ARBA00048037"/>
    </source>
</evidence>
<accession>A0A4R6IAN3</accession>
<dbReference type="EC" id="6.3.1.20" evidence="3"/>
<dbReference type="UniPathway" id="UPA00537">
    <property type="reaction ID" value="UER00594"/>
</dbReference>
<gene>
    <name evidence="9" type="ORF">EI74_0832</name>
</gene>
<dbReference type="InterPro" id="IPR019491">
    <property type="entry name" value="Lipoate_protein_ligase_C"/>
</dbReference>
<dbReference type="InterPro" id="IPR004143">
    <property type="entry name" value="BPL_LPL_catalytic"/>
</dbReference>
<dbReference type="GO" id="GO:0005737">
    <property type="term" value="C:cytoplasm"/>
    <property type="evidence" value="ECO:0007669"/>
    <property type="project" value="TreeGrafter"/>
</dbReference>
<evidence type="ECO:0000313" key="9">
    <source>
        <dbReference type="EMBL" id="TDO18952.1"/>
    </source>
</evidence>
<dbReference type="InterPro" id="IPR004562">
    <property type="entry name" value="LipoylTrfase_LipoateP_Ligase"/>
</dbReference>
<comment type="pathway">
    <text evidence="2">Protein modification; protein lipoylation via exogenous pathway; protein N(6)-(lipoyl)lysine from lipoate: step 1/2.</text>
</comment>
<dbReference type="PANTHER" id="PTHR12561">
    <property type="entry name" value="LIPOATE-PROTEIN LIGASE"/>
    <property type="match status" value="1"/>
</dbReference>
<dbReference type="EMBL" id="SNWN01000017">
    <property type="protein sequence ID" value="TDO18952.1"/>
    <property type="molecule type" value="Genomic_DNA"/>
</dbReference>
<dbReference type="InterPro" id="IPR045864">
    <property type="entry name" value="aa-tRNA-synth_II/BPL/LPL"/>
</dbReference>
<dbReference type="SUPFAM" id="SSF82649">
    <property type="entry name" value="SufE/NifU"/>
    <property type="match status" value="1"/>
</dbReference>
<dbReference type="Gene3D" id="3.30.930.10">
    <property type="entry name" value="Bira Bifunctional Protein, Domain 2"/>
    <property type="match status" value="1"/>
</dbReference>
<keyword evidence="10" id="KW-1185">Reference proteome</keyword>
<dbReference type="Gene3D" id="3.30.390.50">
    <property type="entry name" value="CO dehydrogenase flavoprotein, C-terminal domain"/>
    <property type="match status" value="1"/>
</dbReference>
<feature type="domain" description="BPL/LPL catalytic" evidence="8">
    <location>
        <begin position="29"/>
        <end position="212"/>
    </location>
</feature>
<proteinExistence type="predicted"/>
<evidence type="ECO:0000256" key="5">
    <source>
        <dbReference type="ARBA" id="ARBA00022741"/>
    </source>
</evidence>
<dbReference type="GO" id="GO:0016979">
    <property type="term" value="F:lipoate-protein ligase activity"/>
    <property type="evidence" value="ECO:0007669"/>
    <property type="project" value="UniProtKB-EC"/>
</dbReference>
<comment type="catalytic activity">
    <reaction evidence="7">
        <text>L-lysyl-[lipoyl-carrier protein] + (R)-lipoate + ATP = N(6)-[(R)-lipoyl]-L-lysyl-[lipoyl-carrier protein] + AMP + diphosphate + H(+)</text>
        <dbReference type="Rhea" id="RHEA:49288"/>
        <dbReference type="Rhea" id="RHEA-COMP:10500"/>
        <dbReference type="Rhea" id="RHEA-COMP:10502"/>
        <dbReference type="ChEBI" id="CHEBI:15378"/>
        <dbReference type="ChEBI" id="CHEBI:29969"/>
        <dbReference type="ChEBI" id="CHEBI:30616"/>
        <dbReference type="ChEBI" id="CHEBI:33019"/>
        <dbReference type="ChEBI" id="CHEBI:83088"/>
        <dbReference type="ChEBI" id="CHEBI:83099"/>
        <dbReference type="ChEBI" id="CHEBI:456215"/>
        <dbReference type="EC" id="6.3.1.20"/>
    </reaction>
</comment>
<dbReference type="AlphaFoldDB" id="A0A4R6IAN3"/>
<sequence length="329" mass="38054">MSNIKWYLSKKTSPYENLVLEEAILRDENITDDIFYFYRNDNSIIIGRNQNIYEEVNLYFAREKNINLYRRISGGGAVYQDLNNVCFSYITHSKGSYEKFLTPIIEFLKSLGLNATFKGRNDLAVDGFKVSGNAQYSTPTRMVHHGTLLFDFNIEIMQNALKVNPLKMESKGIKSIRQRVASLINLMPEKITIEEFVQKLVSWFAKENNATELVLDLDLYETRLAPIRKERMSDEWIFGKTPNFEVTNESKFDGGIIRASYSVKAGKFCQFKFEGDYLSKVDTEIISEKMIGINYEVEAVQEALTKYDLIDYFGEISLNEIIEVIFGKY</sequence>
<evidence type="ECO:0000259" key="8">
    <source>
        <dbReference type="PROSITE" id="PS51733"/>
    </source>
</evidence>
<dbReference type="Pfam" id="PF10437">
    <property type="entry name" value="Lip_prot_lig_C"/>
    <property type="match status" value="1"/>
</dbReference>
<dbReference type="PANTHER" id="PTHR12561:SF3">
    <property type="entry name" value="LIPOYLTRANSFERASE 1, MITOCHONDRIAL"/>
    <property type="match status" value="1"/>
</dbReference>
<dbReference type="Proteomes" id="UP000295518">
    <property type="component" value="Unassembled WGS sequence"/>
</dbReference>
<protein>
    <recommendedName>
        <fullName evidence="3">lipoate--protein ligase</fullName>
        <ecNumber evidence="3">6.3.1.20</ecNumber>
    </recommendedName>
</protein>
<keyword evidence="4 9" id="KW-0436">Ligase</keyword>
<evidence type="ECO:0000256" key="3">
    <source>
        <dbReference type="ARBA" id="ARBA00012367"/>
    </source>
</evidence>
<evidence type="ECO:0000256" key="6">
    <source>
        <dbReference type="ARBA" id="ARBA00022840"/>
    </source>
</evidence>
<dbReference type="NCBIfam" id="TIGR00545">
    <property type="entry name" value="lipoyltrans"/>
    <property type="match status" value="1"/>
</dbReference>
<evidence type="ECO:0000256" key="1">
    <source>
        <dbReference type="ARBA" id="ARBA00005085"/>
    </source>
</evidence>
<keyword evidence="6" id="KW-0067">ATP-binding</keyword>
<dbReference type="SUPFAM" id="SSF55681">
    <property type="entry name" value="Class II aaRS and biotin synthetases"/>
    <property type="match status" value="1"/>
</dbReference>
<dbReference type="GO" id="GO:0005524">
    <property type="term" value="F:ATP binding"/>
    <property type="evidence" value="ECO:0007669"/>
    <property type="project" value="UniProtKB-KW"/>
</dbReference>
<dbReference type="Pfam" id="PF21948">
    <property type="entry name" value="LplA-B_cat"/>
    <property type="match status" value="1"/>
</dbReference>